<protein>
    <submittedName>
        <fullName evidence="1">Uncharacterized protein</fullName>
    </submittedName>
</protein>
<proteinExistence type="predicted"/>
<name>A0A3B0YN10_9ZZZZ</name>
<dbReference type="EMBL" id="UOFJ01000513">
    <property type="protein sequence ID" value="VAW70314.1"/>
    <property type="molecule type" value="Genomic_DNA"/>
</dbReference>
<gene>
    <name evidence="1" type="ORF">MNBD_GAMMA10-628</name>
</gene>
<accession>A0A3B0YN10</accession>
<sequence>MHLYKRQISSEQLTLLALGRRFSACGLRGYLCGVDLISPQRLPLQRFIDAQQNIAPEKDFMT</sequence>
<dbReference type="AlphaFoldDB" id="A0A3B0YN10"/>
<reference evidence="1" key="1">
    <citation type="submission" date="2018-06" db="EMBL/GenBank/DDBJ databases">
        <authorList>
            <person name="Zhirakovskaya E."/>
        </authorList>
    </citation>
    <scope>NUCLEOTIDE SEQUENCE</scope>
</reference>
<organism evidence="1">
    <name type="scientific">hydrothermal vent metagenome</name>
    <dbReference type="NCBI Taxonomy" id="652676"/>
    <lineage>
        <taxon>unclassified sequences</taxon>
        <taxon>metagenomes</taxon>
        <taxon>ecological metagenomes</taxon>
    </lineage>
</organism>
<evidence type="ECO:0000313" key="1">
    <source>
        <dbReference type="EMBL" id="VAW70314.1"/>
    </source>
</evidence>